<protein>
    <submittedName>
        <fullName evidence="2">Uncharacterized protein</fullName>
    </submittedName>
</protein>
<feature type="region of interest" description="Disordered" evidence="1">
    <location>
        <begin position="57"/>
        <end position="82"/>
    </location>
</feature>
<evidence type="ECO:0000256" key="1">
    <source>
        <dbReference type="SAM" id="MobiDB-lite"/>
    </source>
</evidence>
<gene>
    <name evidence="2" type="ORF">OCV57_04450</name>
</gene>
<feature type="compositionally biased region" description="Acidic residues" evidence="1">
    <location>
        <begin position="69"/>
        <end position="82"/>
    </location>
</feature>
<dbReference type="EMBL" id="JAOQJZ010000003">
    <property type="protein sequence ID" value="MCU6705176.1"/>
    <property type="molecule type" value="Genomic_DNA"/>
</dbReference>
<dbReference type="Proteomes" id="UP001208131">
    <property type="component" value="Unassembled WGS sequence"/>
</dbReference>
<evidence type="ECO:0000313" key="3">
    <source>
        <dbReference type="Proteomes" id="UP001208131"/>
    </source>
</evidence>
<sequence length="82" mass="9798">MTNVVKGDQVKDSYGKIYDVIEVHEHNVMVLEPGKPYWERICMGRFDFDSYFRRADEPMTDDMPRPMGIDEEDFDEDEEEEE</sequence>
<reference evidence="2 3" key="1">
    <citation type="journal article" date="2021" name="ISME Commun">
        <title>Automated analysis of genomic sequences facilitates high-throughput and comprehensive description of bacteria.</title>
        <authorList>
            <person name="Hitch T.C.A."/>
        </authorList>
    </citation>
    <scope>NUCLEOTIDE SEQUENCE [LARGE SCALE GENOMIC DNA]</scope>
    <source>
        <strain evidence="2 3">Sanger_31</strain>
    </source>
</reference>
<evidence type="ECO:0000313" key="2">
    <source>
        <dbReference type="EMBL" id="MCU6705176.1"/>
    </source>
</evidence>
<comment type="caution">
    <text evidence="2">The sequence shown here is derived from an EMBL/GenBank/DDBJ whole genome shotgun (WGS) entry which is preliminary data.</text>
</comment>
<name>A0AAE3IFC0_9FIRM</name>
<accession>A0AAE3IFC0</accession>
<keyword evidence="3" id="KW-1185">Reference proteome</keyword>
<proteinExistence type="predicted"/>
<dbReference type="RefSeq" id="WP_022288495.1">
    <property type="nucleotide sequence ID" value="NZ_JAOQJZ010000003.1"/>
</dbReference>
<dbReference type="AlphaFoldDB" id="A0AAE3IFC0"/>
<organism evidence="2 3">
    <name type="scientific">Hominimerdicola aceti</name>
    <dbReference type="NCBI Taxonomy" id="2981726"/>
    <lineage>
        <taxon>Bacteria</taxon>
        <taxon>Bacillati</taxon>
        <taxon>Bacillota</taxon>
        <taxon>Clostridia</taxon>
        <taxon>Eubacteriales</taxon>
        <taxon>Oscillospiraceae</taxon>
        <taxon>Hominimerdicola</taxon>
    </lineage>
</organism>